<comment type="caution">
    <text evidence="1">The sequence shown here is derived from an EMBL/GenBank/DDBJ whole genome shotgun (WGS) entry which is preliminary data.</text>
</comment>
<dbReference type="InterPro" id="IPR025374">
    <property type="entry name" value="DUF4364"/>
</dbReference>
<name>A0ABT1SE33_9FIRM</name>
<dbReference type="Pfam" id="PF14277">
    <property type="entry name" value="DUF4364"/>
    <property type="match status" value="1"/>
</dbReference>
<accession>A0ABT1SE33</accession>
<evidence type="ECO:0000313" key="2">
    <source>
        <dbReference type="Proteomes" id="UP001524478"/>
    </source>
</evidence>
<dbReference type="Proteomes" id="UP001524478">
    <property type="component" value="Unassembled WGS sequence"/>
</dbReference>
<evidence type="ECO:0000313" key="1">
    <source>
        <dbReference type="EMBL" id="MCQ4924747.1"/>
    </source>
</evidence>
<proteinExistence type="predicted"/>
<protein>
    <submittedName>
        <fullName evidence="1">DUF4364 family protein</fullName>
    </submittedName>
</protein>
<dbReference type="RefSeq" id="WP_216561062.1">
    <property type="nucleotide sequence ID" value="NZ_JAHLOH010000045.1"/>
</dbReference>
<reference evidence="1 2" key="1">
    <citation type="submission" date="2022-06" db="EMBL/GenBank/DDBJ databases">
        <title>Isolation of gut microbiota from human fecal samples.</title>
        <authorList>
            <person name="Pamer E.G."/>
            <person name="Barat B."/>
            <person name="Waligurski E."/>
            <person name="Medina S."/>
            <person name="Paddock L."/>
            <person name="Mostad J."/>
        </authorList>
    </citation>
    <scope>NUCLEOTIDE SEQUENCE [LARGE SCALE GENOMIC DNA]</scope>
    <source>
        <strain evidence="1 2">DFI.7.95</strain>
    </source>
</reference>
<sequence>MFIENTEELAQNKLLLLYLIKSAATVFTNTEITEFVLEKNYMNFFLVQQYLSELVESNFIEIINKNSKEVYSILEKGEIALSYFEDRIPNKIKEELNKEFNRIEKKNKIETQVVADYFEKENNQYVVNLKLMENEDTLFSLYLDVATKKQVDLICNRWKENPEFIYQNIINILTNEKTTPLE</sequence>
<keyword evidence="2" id="KW-1185">Reference proteome</keyword>
<organism evidence="1 2">
    <name type="scientific">Tissierella carlieri</name>
    <dbReference type="NCBI Taxonomy" id="689904"/>
    <lineage>
        <taxon>Bacteria</taxon>
        <taxon>Bacillati</taxon>
        <taxon>Bacillota</taxon>
        <taxon>Tissierellia</taxon>
        <taxon>Tissierellales</taxon>
        <taxon>Tissierellaceae</taxon>
        <taxon>Tissierella</taxon>
    </lineage>
</organism>
<gene>
    <name evidence="1" type="ORF">NE686_16710</name>
</gene>
<dbReference type="EMBL" id="JANGAC010000015">
    <property type="protein sequence ID" value="MCQ4924747.1"/>
    <property type="molecule type" value="Genomic_DNA"/>
</dbReference>